<evidence type="ECO:0000256" key="5">
    <source>
        <dbReference type="ARBA" id="ARBA00022989"/>
    </source>
</evidence>
<keyword evidence="5" id="KW-1133">Transmembrane helix</keyword>
<keyword evidence="3" id="KW-0812">Transmembrane</keyword>
<evidence type="ECO:0000313" key="9">
    <source>
        <dbReference type="EMBL" id="CAH1100704.1"/>
    </source>
</evidence>
<evidence type="ECO:0000313" key="10">
    <source>
        <dbReference type="Proteomes" id="UP001153636"/>
    </source>
</evidence>
<dbReference type="InterPro" id="IPR027417">
    <property type="entry name" value="P-loop_NTPase"/>
</dbReference>
<evidence type="ECO:0000256" key="2">
    <source>
        <dbReference type="ARBA" id="ARBA00022679"/>
    </source>
</evidence>
<evidence type="ECO:0000256" key="3">
    <source>
        <dbReference type="ARBA" id="ARBA00022692"/>
    </source>
</evidence>
<dbReference type="AlphaFoldDB" id="A0A9P0CKB4"/>
<organism evidence="9 10">
    <name type="scientific">Psylliodes chrysocephalus</name>
    <dbReference type="NCBI Taxonomy" id="3402493"/>
    <lineage>
        <taxon>Eukaryota</taxon>
        <taxon>Metazoa</taxon>
        <taxon>Ecdysozoa</taxon>
        <taxon>Arthropoda</taxon>
        <taxon>Hexapoda</taxon>
        <taxon>Insecta</taxon>
        <taxon>Pterygota</taxon>
        <taxon>Neoptera</taxon>
        <taxon>Endopterygota</taxon>
        <taxon>Coleoptera</taxon>
        <taxon>Polyphaga</taxon>
        <taxon>Cucujiformia</taxon>
        <taxon>Chrysomeloidea</taxon>
        <taxon>Chrysomelidae</taxon>
        <taxon>Galerucinae</taxon>
        <taxon>Alticini</taxon>
        <taxon>Psylliodes</taxon>
    </lineage>
</organism>
<gene>
    <name evidence="9" type="ORF">PSYICH_LOCUS1844</name>
</gene>
<keyword evidence="7" id="KW-0472">Membrane</keyword>
<keyword evidence="2" id="KW-0808">Transferase</keyword>
<dbReference type="GO" id="GO:0008146">
    <property type="term" value="F:sulfotransferase activity"/>
    <property type="evidence" value="ECO:0007669"/>
    <property type="project" value="InterPro"/>
</dbReference>
<evidence type="ECO:0000256" key="1">
    <source>
        <dbReference type="ARBA" id="ARBA00004323"/>
    </source>
</evidence>
<proteinExistence type="predicted"/>
<keyword evidence="6" id="KW-0333">Golgi apparatus</keyword>
<name>A0A9P0CKB4_9CUCU</name>
<protein>
    <submittedName>
        <fullName evidence="9">Uncharacterized protein</fullName>
    </submittedName>
</protein>
<evidence type="ECO:0000256" key="4">
    <source>
        <dbReference type="ARBA" id="ARBA00022968"/>
    </source>
</evidence>
<dbReference type="OrthoDB" id="10019582at2759"/>
<evidence type="ECO:0000256" key="8">
    <source>
        <dbReference type="ARBA" id="ARBA00023180"/>
    </source>
</evidence>
<keyword evidence="4" id="KW-0735">Signal-anchor</keyword>
<dbReference type="EMBL" id="OV651822">
    <property type="protein sequence ID" value="CAH1100704.1"/>
    <property type="molecule type" value="Genomic_DNA"/>
</dbReference>
<keyword evidence="8" id="KW-0325">Glycoprotein</keyword>
<dbReference type="PANTHER" id="PTHR12129">
    <property type="entry name" value="HEPARAN SULFATE 2-O-SULFOTRANSFERASE"/>
    <property type="match status" value="1"/>
</dbReference>
<dbReference type="Gene3D" id="3.40.50.300">
    <property type="entry name" value="P-loop containing nucleotide triphosphate hydrolases"/>
    <property type="match status" value="1"/>
</dbReference>
<comment type="subcellular location">
    <subcellularLocation>
        <location evidence="1">Golgi apparatus membrane</location>
        <topology evidence="1">Single-pass type II membrane protein</topology>
    </subcellularLocation>
</comment>
<evidence type="ECO:0000256" key="6">
    <source>
        <dbReference type="ARBA" id="ARBA00023034"/>
    </source>
</evidence>
<keyword evidence="10" id="KW-1185">Reference proteome</keyword>
<evidence type="ECO:0000256" key="7">
    <source>
        <dbReference type="ARBA" id="ARBA00023136"/>
    </source>
</evidence>
<dbReference type="InterPro" id="IPR007734">
    <property type="entry name" value="Heparan_SO4_2-O-STrfase"/>
</dbReference>
<reference evidence="9" key="1">
    <citation type="submission" date="2022-01" db="EMBL/GenBank/DDBJ databases">
        <authorList>
            <person name="King R."/>
        </authorList>
    </citation>
    <scope>NUCLEOTIDE SEQUENCE</scope>
</reference>
<dbReference type="GO" id="GO:0000139">
    <property type="term" value="C:Golgi membrane"/>
    <property type="evidence" value="ECO:0007669"/>
    <property type="project" value="UniProtKB-SubCell"/>
</dbReference>
<sequence>MPFNSPILKGIMSTTINKKCISCYFYLHIYIMVYNFRSSDKKLNSDYYYKCLINPKNGCNFKTGQPYDLSIPYFCGHDPRCMILNNDWALDQAKNNVIKYFPVVGVLEELNATLEILEDKIPYFFKGARRVYEKDLLYLQTKRKKLKAPKVIVSRLEEALINEIDFYEWIRSRLFRQLKILYGDHNQN</sequence>
<dbReference type="PANTHER" id="PTHR12129:SF15">
    <property type="entry name" value="URONYL 2-SULFOTRANSFERASE"/>
    <property type="match status" value="1"/>
</dbReference>
<dbReference type="Proteomes" id="UP001153636">
    <property type="component" value="Chromosome 10"/>
</dbReference>
<accession>A0A9P0CKB4</accession>